<dbReference type="AlphaFoldDB" id="A0A1H7LWU0"/>
<proteinExistence type="predicted"/>
<feature type="transmembrane region" description="Helical" evidence="1">
    <location>
        <begin position="6"/>
        <end position="28"/>
    </location>
</feature>
<feature type="transmembrane region" description="Helical" evidence="1">
    <location>
        <begin position="153"/>
        <end position="174"/>
    </location>
</feature>
<feature type="transmembrane region" description="Helical" evidence="1">
    <location>
        <begin position="40"/>
        <end position="63"/>
    </location>
</feature>
<sequence>MVPMAQWSTFVSDGVLALACAVCAVLALRQQSRRAAIEQPLWFCVFLAFALTASAATLGALRYGPQLPVQAAHSWLSQASSLLGLPLLGLAALVLARGWRWEKSSWGRAILGLCAFFELARQAGVFEHYRLLLNLLTLGLLLYAALLHGRDKALLGAALGCAGLLSVAGLWIGTQGTFGPFYSVDVFHALLTLAYPLWLWVLLRLPALPAAELSPTD</sequence>
<dbReference type="STRING" id="1429083.GCA_001885685_01540"/>
<gene>
    <name evidence="2" type="ORF">SAMN05216214_107147</name>
</gene>
<keyword evidence="1" id="KW-0812">Transmembrane</keyword>
<evidence type="ECO:0000313" key="3">
    <source>
        <dbReference type="Proteomes" id="UP000185766"/>
    </source>
</evidence>
<feature type="transmembrane region" description="Helical" evidence="1">
    <location>
        <begin position="129"/>
        <end position="146"/>
    </location>
</feature>
<name>A0A1H7LWU0_9GAMM</name>
<reference evidence="2 3" key="1">
    <citation type="submission" date="2016-10" db="EMBL/GenBank/DDBJ databases">
        <authorList>
            <person name="de Groot N.N."/>
        </authorList>
    </citation>
    <scope>NUCLEOTIDE SEQUENCE [LARGE SCALE GENOMIC DNA]</scope>
    <source>
        <strain evidence="2 3">JCM 19513</strain>
    </source>
</reference>
<feature type="transmembrane region" description="Helical" evidence="1">
    <location>
        <begin position="186"/>
        <end position="203"/>
    </location>
</feature>
<keyword evidence="3" id="KW-1185">Reference proteome</keyword>
<evidence type="ECO:0000313" key="2">
    <source>
        <dbReference type="EMBL" id="SEL03352.1"/>
    </source>
</evidence>
<dbReference type="Proteomes" id="UP000185766">
    <property type="component" value="Unassembled WGS sequence"/>
</dbReference>
<accession>A0A1H7LWU0</accession>
<feature type="transmembrane region" description="Helical" evidence="1">
    <location>
        <begin position="75"/>
        <end position="94"/>
    </location>
</feature>
<protein>
    <submittedName>
        <fullName evidence="2">Uncharacterized protein</fullName>
    </submittedName>
</protein>
<keyword evidence="1" id="KW-0472">Membrane</keyword>
<evidence type="ECO:0000256" key="1">
    <source>
        <dbReference type="SAM" id="Phobius"/>
    </source>
</evidence>
<organism evidence="2 3">
    <name type="scientific">Atopomonas hussainii</name>
    <dbReference type="NCBI Taxonomy" id="1429083"/>
    <lineage>
        <taxon>Bacteria</taxon>
        <taxon>Pseudomonadati</taxon>
        <taxon>Pseudomonadota</taxon>
        <taxon>Gammaproteobacteria</taxon>
        <taxon>Pseudomonadales</taxon>
        <taxon>Pseudomonadaceae</taxon>
        <taxon>Atopomonas</taxon>
    </lineage>
</organism>
<dbReference type="EMBL" id="FOAS01000007">
    <property type="protein sequence ID" value="SEL03352.1"/>
    <property type="molecule type" value="Genomic_DNA"/>
</dbReference>
<keyword evidence="1" id="KW-1133">Transmembrane helix</keyword>